<dbReference type="Pfam" id="PF14284">
    <property type="entry name" value="PcfJ"/>
    <property type="match status" value="1"/>
</dbReference>
<dbReference type="EMBL" id="PP965177">
    <property type="protein sequence ID" value="XDJ02488.1"/>
    <property type="molecule type" value="Genomic_DNA"/>
</dbReference>
<evidence type="ECO:0000313" key="1">
    <source>
        <dbReference type="EMBL" id="XDJ02488.1"/>
    </source>
</evidence>
<sequence length="491" mass="58351">MAKLNKYEVGIFKSVQCDGYTEYYKSCTCGHREVVGKNLDYHGRVEARNKKCSNCLNTRFIHIERDKQRINIPYLKARDVTRRGFRIQRVNLSVFADKNGDVKWKENMIRVIWFDIFTKQLHVFKNGQRVSNWNREEELMRFFINLDSIEVKDMVSTPETQALYNFIWRRLSKKRNSAWNTENRFYVGLLRFVQEDYRYLEILSSAGYPDVERFFVTYNRWTSYEAIDREATKPKDILKLPKFMLPYFRQDETLGLYNLEQVQKALKKVDGNRFRELVEIIKDESDIGVLCQTLDRLIEIHDTYKYNNLKKLTLYLFREIRMHQGIDSPSSGATLLRDYIRMCEKLGLEYEKYPKSLKKEHDIVQMNYRVQMDEKKKAEFKEAVDTDDYKFLEYSKGTYAIVSPSEMDDLIREGNELSHCVASYVTDIVSDKCKILFLRKTAHLNSPLGTVEIRGGNIRQARGFANRGLTRTEMNFIRDWAEKKELRVNCY</sequence>
<accession>A0AB39C7A2</accession>
<protein>
    <submittedName>
        <fullName evidence="1">PcfJ-like protein</fullName>
    </submittedName>
</protein>
<organism evidence="1">
    <name type="scientific">Bacillus phage KoopaTroopa</name>
    <dbReference type="NCBI Taxonomy" id="3234046"/>
    <lineage>
        <taxon>Viruses</taxon>
        <taxon>Duplodnaviria</taxon>
        <taxon>Heunggongvirae</taxon>
        <taxon>Uroviricota</taxon>
        <taxon>Caudoviricetes</taxon>
    </lineage>
</organism>
<reference evidence="1" key="1">
    <citation type="submission" date="2024-06" db="EMBL/GenBank/DDBJ databases">
        <authorList>
            <person name="Lee H."/>
            <person name="Agrawal S."/>
        </authorList>
    </citation>
    <scope>NUCLEOTIDE SEQUENCE</scope>
</reference>
<proteinExistence type="predicted"/>
<name>A0AB39C7A2_9CAUD</name>
<dbReference type="InterPro" id="IPR025586">
    <property type="entry name" value="PcfJ"/>
</dbReference>